<dbReference type="InterPro" id="IPR032675">
    <property type="entry name" value="LRR_dom_sf"/>
</dbReference>
<reference evidence="3" key="1">
    <citation type="submission" date="2017-09" db="EMBL/GenBank/DDBJ databases">
        <authorList>
            <person name="Varghese N."/>
            <person name="Submissions S."/>
        </authorList>
    </citation>
    <scope>NUCLEOTIDE SEQUENCE [LARGE SCALE GENOMIC DNA]</scope>
    <source>
        <strain evidence="3">CGMCC 1.12641</strain>
    </source>
</reference>
<dbReference type="Proteomes" id="UP000219193">
    <property type="component" value="Unassembled WGS sequence"/>
</dbReference>
<keyword evidence="1" id="KW-0732">Signal</keyword>
<feature type="chain" id="PRO_5013329844" description="Leucine-rich repeat domain-containing protein" evidence="1">
    <location>
        <begin position="18"/>
        <end position="318"/>
    </location>
</feature>
<gene>
    <name evidence="2" type="ORF">SAMN06296241_0326</name>
</gene>
<sequence length="318" mass="36422">MKRYFVPLLLFSALFLAASCEPEGPADKEPEPPVAEDIIEIPDEHFKHLLVNTNSIDTNGDQEGDSDIDLNNDGEIQRSEAEAVQGLLLHFDYTTIERYVDLSGIEHFINVTSLTVTGKGGIYDINKPDPKLLTYDFTALKKLEFLQVNHLASNYFEKFDLRGLTNLVELDLSHNRPTWYGDDEDYKEPYNFIEVKMQGLNRLKKMSFLNSFLYVDFCEVPALQILDMWYLEGGEPETFDFHCLTKLEWLNISENHIDNLILKNSSVLTTLLVRDIGSAPNSYLPHVEYICIDDISEEFEQIATLRDENTVVVTDCSF</sequence>
<feature type="signal peptide" evidence="1">
    <location>
        <begin position="1"/>
        <end position="17"/>
    </location>
</feature>
<evidence type="ECO:0000313" key="2">
    <source>
        <dbReference type="EMBL" id="SOC78810.1"/>
    </source>
</evidence>
<dbReference type="EMBL" id="OCMF01000001">
    <property type="protein sequence ID" value="SOC78810.1"/>
    <property type="molecule type" value="Genomic_DNA"/>
</dbReference>
<evidence type="ECO:0008006" key="4">
    <source>
        <dbReference type="Google" id="ProtNLM"/>
    </source>
</evidence>
<proteinExistence type="predicted"/>
<dbReference type="RefSeq" id="WP_097054605.1">
    <property type="nucleotide sequence ID" value="NZ_OCMF01000001.1"/>
</dbReference>
<dbReference type="SUPFAM" id="SSF52047">
    <property type="entry name" value="RNI-like"/>
    <property type="match status" value="1"/>
</dbReference>
<evidence type="ECO:0000256" key="1">
    <source>
        <dbReference type="SAM" id="SignalP"/>
    </source>
</evidence>
<dbReference type="PROSITE" id="PS51257">
    <property type="entry name" value="PROKAR_LIPOPROTEIN"/>
    <property type="match status" value="1"/>
</dbReference>
<name>A0A285X0B5_9FLAO</name>
<organism evidence="2 3">
    <name type="scientific">Salinimicrobium sediminis</name>
    <dbReference type="NCBI Taxonomy" id="1343891"/>
    <lineage>
        <taxon>Bacteria</taxon>
        <taxon>Pseudomonadati</taxon>
        <taxon>Bacteroidota</taxon>
        <taxon>Flavobacteriia</taxon>
        <taxon>Flavobacteriales</taxon>
        <taxon>Flavobacteriaceae</taxon>
        <taxon>Salinimicrobium</taxon>
    </lineage>
</organism>
<evidence type="ECO:0000313" key="3">
    <source>
        <dbReference type="Proteomes" id="UP000219193"/>
    </source>
</evidence>
<dbReference type="OrthoDB" id="1110367at2"/>
<accession>A0A285X0B5</accession>
<dbReference type="Gene3D" id="3.80.10.10">
    <property type="entry name" value="Ribonuclease Inhibitor"/>
    <property type="match status" value="1"/>
</dbReference>
<keyword evidence="3" id="KW-1185">Reference proteome</keyword>
<protein>
    <recommendedName>
        <fullName evidence="4">Leucine-rich repeat domain-containing protein</fullName>
    </recommendedName>
</protein>
<dbReference type="AlphaFoldDB" id="A0A285X0B5"/>